<dbReference type="GeneID" id="65130759"/>
<dbReference type="InterPro" id="IPR003959">
    <property type="entry name" value="ATPase_AAA_core"/>
</dbReference>
<proteinExistence type="predicted"/>
<dbReference type="Proteomes" id="UP000593741">
    <property type="component" value="Genome"/>
</dbReference>
<evidence type="ECO:0000259" key="1">
    <source>
        <dbReference type="Pfam" id="PF00004"/>
    </source>
</evidence>
<dbReference type="GO" id="GO:0005524">
    <property type="term" value="F:ATP binding"/>
    <property type="evidence" value="ECO:0007669"/>
    <property type="project" value="InterPro"/>
</dbReference>
<dbReference type="SUPFAM" id="SSF52540">
    <property type="entry name" value="P-loop containing nucleoside triphosphate hydrolases"/>
    <property type="match status" value="1"/>
</dbReference>
<dbReference type="Pfam" id="PF00004">
    <property type="entry name" value="AAA"/>
    <property type="match status" value="1"/>
</dbReference>
<dbReference type="KEGG" id="vg:65130759"/>
<feature type="domain" description="ATPase AAA-type core" evidence="1">
    <location>
        <begin position="83"/>
        <end position="189"/>
    </location>
</feature>
<dbReference type="GO" id="GO:0016887">
    <property type="term" value="F:ATP hydrolysis activity"/>
    <property type="evidence" value="ECO:0007669"/>
    <property type="project" value="InterPro"/>
</dbReference>
<name>A0A7M1RUX9_9CAUD</name>
<dbReference type="InterPro" id="IPR027417">
    <property type="entry name" value="P-loop_NTPase"/>
</dbReference>
<protein>
    <submittedName>
        <fullName evidence="2">Non-ATPase regulatory subunit</fullName>
    </submittedName>
</protein>
<accession>A0A7M1RUX9</accession>
<organism evidence="2 3">
    <name type="scientific">uncultured phage cr56_1</name>
    <dbReference type="NCBI Taxonomy" id="2772081"/>
    <lineage>
        <taxon>Viruses</taxon>
        <taxon>Duplodnaviria</taxon>
        <taxon>Heunggongvirae</taxon>
        <taxon>Uroviricota</taxon>
        <taxon>Caudoviricetes</taxon>
        <taxon>Crassvirales</taxon>
        <taxon>Suoliviridae</taxon>
        <taxon>Loutivirinae</taxon>
        <taxon>Buchavirus</taxon>
        <taxon>Buchavirus faecalis</taxon>
    </lineage>
</organism>
<reference evidence="2 3" key="1">
    <citation type="submission" date="2020-07" db="EMBL/GenBank/DDBJ databases">
        <title>Taxonomic proposal: Crassvirales, a new order of highly abundant and diverse bacterial viruses.</title>
        <authorList>
            <person name="Shkoporov A.N."/>
            <person name="Stockdale S.R."/>
            <person name="Guerin E."/>
            <person name="Ross R.P."/>
            <person name="Hill C."/>
        </authorList>
    </citation>
    <scope>NUCLEOTIDE SEQUENCE [LARGE SCALE GENOMIC DNA]</scope>
</reference>
<keyword evidence="3" id="KW-1185">Reference proteome</keyword>
<dbReference type="Gene3D" id="3.40.50.300">
    <property type="entry name" value="P-loop containing nucleotide triphosphate hydrolases"/>
    <property type="match status" value="1"/>
</dbReference>
<evidence type="ECO:0000313" key="3">
    <source>
        <dbReference type="Proteomes" id="UP000593741"/>
    </source>
</evidence>
<dbReference type="EMBL" id="MT774397">
    <property type="protein sequence ID" value="QOR56840.1"/>
    <property type="molecule type" value="Genomic_DNA"/>
</dbReference>
<evidence type="ECO:0000313" key="2">
    <source>
        <dbReference type="EMBL" id="QOR56840.1"/>
    </source>
</evidence>
<dbReference type="RefSeq" id="YP_010112292.1">
    <property type="nucleotide sequence ID" value="NC_055890.1"/>
</dbReference>
<sequence length="279" mass="31970">MAEFIKIGNEITVKPKLEGISYELISNKVYDLEYDRMQGKSYLKENGDLNMPKKLYKLEEDNKFIKRVLSYFNSDNSGKTTGILLAGTKGTGKTMLSKRIALESNLPIIIVANDYPANKLTSFFKHFTTPVVVMFDEIEKNTYWWETKDLLGFLDGVEATSKKLVLMTCNKTDQIDDNFFDRCSRVRYFKEYKANSNSVFVRCMAEDKGIKNIDEVVNFIVEHMEVKSFDNISAFLDEVVLFEDIPLDELAKDMNLSLNGVIRTGTNISNEDEIIEDLS</sequence>